<evidence type="ECO:0000313" key="2">
    <source>
        <dbReference type="Proteomes" id="UP001160148"/>
    </source>
</evidence>
<organism evidence="1 2">
    <name type="scientific">Macrosiphum euphorbiae</name>
    <name type="common">potato aphid</name>
    <dbReference type="NCBI Taxonomy" id="13131"/>
    <lineage>
        <taxon>Eukaryota</taxon>
        <taxon>Metazoa</taxon>
        <taxon>Ecdysozoa</taxon>
        <taxon>Arthropoda</taxon>
        <taxon>Hexapoda</taxon>
        <taxon>Insecta</taxon>
        <taxon>Pterygota</taxon>
        <taxon>Neoptera</taxon>
        <taxon>Paraneoptera</taxon>
        <taxon>Hemiptera</taxon>
        <taxon>Sternorrhyncha</taxon>
        <taxon>Aphidomorpha</taxon>
        <taxon>Aphidoidea</taxon>
        <taxon>Aphididae</taxon>
        <taxon>Macrosiphini</taxon>
        <taxon>Macrosiphum</taxon>
    </lineage>
</organism>
<proteinExistence type="predicted"/>
<keyword evidence="2" id="KW-1185">Reference proteome</keyword>
<reference evidence="1 2" key="1">
    <citation type="submission" date="2023-01" db="EMBL/GenBank/DDBJ databases">
        <authorList>
            <person name="Whitehead M."/>
        </authorList>
    </citation>
    <scope>NUCLEOTIDE SEQUENCE [LARGE SCALE GENOMIC DNA]</scope>
</reference>
<sequence length="69" mass="7929">MSKSLLTKWKSIFVSKLPHPIVFVVVVIRAKCLLVHPNRDVILRISVATVGQFTHRYIRDSLKALNSWT</sequence>
<dbReference type="EMBL" id="CARXXK010000003">
    <property type="protein sequence ID" value="CAI6364242.1"/>
    <property type="molecule type" value="Genomic_DNA"/>
</dbReference>
<evidence type="ECO:0000313" key="1">
    <source>
        <dbReference type="EMBL" id="CAI6364242.1"/>
    </source>
</evidence>
<protein>
    <submittedName>
        <fullName evidence="1">Uncharacterized protein</fullName>
    </submittedName>
</protein>
<gene>
    <name evidence="1" type="ORF">MEUPH1_LOCUS19093</name>
</gene>
<dbReference type="AlphaFoldDB" id="A0AAV0X9A1"/>
<name>A0AAV0X9A1_9HEMI</name>
<dbReference type="Proteomes" id="UP001160148">
    <property type="component" value="Unassembled WGS sequence"/>
</dbReference>
<accession>A0AAV0X9A1</accession>
<comment type="caution">
    <text evidence="1">The sequence shown here is derived from an EMBL/GenBank/DDBJ whole genome shotgun (WGS) entry which is preliminary data.</text>
</comment>